<sequence>MDAQMLTSLPASSFASRKGLPRGKGVAATSPVSTTTIHSGIATTRQLRAACWPAGGVCVSSEQGGKPCVLFQVSNREDSEIGGPTGQQGDHDDDDGMDGRIFCRRPDSGQAHWLARGPPATHTSPSEITISGAQTCCERDSRGLLAVPVQDPPATPLRSPRVGAMTRPSAPGRDRGAVWLAKTLTDGAVRYWCGWSHAGLFQSPPCTPHMHASRSRAR</sequence>
<keyword evidence="2" id="KW-1185">Reference proteome</keyword>
<evidence type="ECO:0000313" key="1">
    <source>
        <dbReference type="EMBL" id="KAH6631877.1"/>
    </source>
</evidence>
<evidence type="ECO:0000313" key="2">
    <source>
        <dbReference type="Proteomes" id="UP000724584"/>
    </source>
</evidence>
<name>A0ACB7P6E6_9PEZI</name>
<comment type="caution">
    <text evidence="1">The sequence shown here is derived from an EMBL/GenBank/DDBJ whole genome shotgun (WGS) entry which is preliminary data.</text>
</comment>
<reference evidence="1 2" key="1">
    <citation type="journal article" date="2021" name="Nat. Commun.">
        <title>Genetic determinants of endophytism in the Arabidopsis root mycobiome.</title>
        <authorList>
            <person name="Mesny F."/>
            <person name="Miyauchi S."/>
            <person name="Thiergart T."/>
            <person name="Pickel B."/>
            <person name="Atanasova L."/>
            <person name="Karlsson M."/>
            <person name="Huettel B."/>
            <person name="Barry K.W."/>
            <person name="Haridas S."/>
            <person name="Chen C."/>
            <person name="Bauer D."/>
            <person name="Andreopoulos W."/>
            <person name="Pangilinan J."/>
            <person name="LaButti K."/>
            <person name="Riley R."/>
            <person name="Lipzen A."/>
            <person name="Clum A."/>
            <person name="Drula E."/>
            <person name="Henrissat B."/>
            <person name="Kohler A."/>
            <person name="Grigoriev I.V."/>
            <person name="Martin F.M."/>
            <person name="Hacquard S."/>
        </authorList>
    </citation>
    <scope>NUCLEOTIDE SEQUENCE [LARGE SCALE GENOMIC DNA]</scope>
    <source>
        <strain evidence="1 2">MPI-SDFR-AT-0079</strain>
    </source>
</reference>
<gene>
    <name evidence="1" type="ORF">F5144DRAFT_234334</name>
</gene>
<protein>
    <submittedName>
        <fullName evidence="1">Uncharacterized protein</fullName>
    </submittedName>
</protein>
<proteinExistence type="predicted"/>
<dbReference type="Proteomes" id="UP000724584">
    <property type="component" value="Unassembled WGS sequence"/>
</dbReference>
<accession>A0ACB7P6E6</accession>
<dbReference type="EMBL" id="JAGIZQ010000004">
    <property type="protein sequence ID" value="KAH6631877.1"/>
    <property type="molecule type" value="Genomic_DNA"/>
</dbReference>
<organism evidence="1 2">
    <name type="scientific">Chaetomium tenue</name>
    <dbReference type="NCBI Taxonomy" id="1854479"/>
    <lineage>
        <taxon>Eukaryota</taxon>
        <taxon>Fungi</taxon>
        <taxon>Dikarya</taxon>
        <taxon>Ascomycota</taxon>
        <taxon>Pezizomycotina</taxon>
        <taxon>Sordariomycetes</taxon>
        <taxon>Sordariomycetidae</taxon>
        <taxon>Sordariales</taxon>
        <taxon>Chaetomiaceae</taxon>
        <taxon>Chaetomium</taxon>
    </lineage>
</organism>